<organism evidence="5 6">
    <name type="scientific">Sphaeroforma arctica JP610</name>
    <dbReference type="NCBI Taxonomy" id="667725"/>
    <lineage>
        <taxon>Eukaryota</taxon>
        <taxon>Ichthyosporea</taxon>
        <taxon>Ichthyophonida</taxon>
        <taxon>Sphaeroforma</taxon>
    </lineage>
</organism>
<reference evidence="5 6" key="1">
    <citation type="submission" date="2011-02" db="EMBL/GenBank/DDBJ databases">
        <title>The Genome Sequence of Sphaeroforma arctica JP610.</title>
        <authorList>
            <consortium name="The Broad Institute Genome Sequencing Platform"/>
            <person name="Russ C."/>
            <person name="Cuomo C."/>
            <person name="Young S.K."/>
            <person name="Zeng Q."/>
            <person name="Gargeya S."/>
            <person name="Alvarado L."/>
            <person name="Berlin A."/>
            <person name="Chapman S.B."/>
            <person name="Chen Z."/>
            <person name="Freedman E."/>
            <person name="Gellesch M."/>
            <person name="Goldberg J."/>
            <person name="Griggs A."/>
            <person name="Gujja S."/>
            <person name="Heilman E."/>
            <person name="Heiman D."/>
            <person name="Howarth C."/>
            <person name="Mehta T."/>
            <person name="Neiman D."/>
            <person name="Pearson M."/>
            <person name="Roberts A."/>
            <person name="Saif S."/>
            <person name="Shea T."/>
            <person name="Shenoy N."/>
            <person name="Sisk P."/>
            <person name="Stolte C."/>
            <person name="Sykes S."/>
            <person name="White J."/>
            <person name="Yandava C."/>
            <person name="Burger G."/>
            <person name="Gray M.W."/>
            <person name="Holland P.W.H."/>
            <person name="King N."/>
            <person name="Lang F.B.F."/>
            <person name="Roger A.J."/>
            <person name="Ruiz-Trillo I."/>
            <person name="Haas B."/>
            <person name="Nusbaum C."/>
            <person name="Birren B."/>
        </authorList>
    </citation>
    <scope>NUCLEOTIDE SEQUENCE [LARGE SCALE GENOMIC DNA]</scope>
    <source>
        <strain evidence="5 6">JP610</strain>
    </source>
</reference>
<feature type="region of interest" description="Disordered" evidence="4">
    <location>
        <begin position="170"/>
        <end position="201"/>
    </location>
</feature>
<feature type="compositionally biased region" description="Basic and acidic residues" evidence="4">
    <location>
        <begin position="465"/>
        <end position="480"/>
    </location>
</feature>
<feature type="compositionally biased region" description="Low complexity" evidence="4">
    <location>
        <begin position="689"/>
        <end position="712"/>
    </location>
</feature>
<dbReference type="GO" id="GO:0006357">
    <property type="term" value="P:regulation of transcription by RNA polymerase II"/>
    <property type="evidence" value="ECO:0007669"/>
    <property type="project" value="TreeGrafter"/>
</dbReference>
<keyword evidence="6" id="KW-1185">Reference proteome</keyword>
<feature type="region of interest" description="Disordered" evidence="4">
    <location>
        <begin position="460"/>
        <end position="492"/>
    </location>
</feature>
<evidence type="ECO:0000256" key="3">
    <source>
        <dbReference type="PROSITE-ProRule" id="PRU00221"/>
    </source>
</evidence>
<dbReference type="PANTHER" id="PTHR16266:SF17">
    <property type="entry name" value="BRWD3"/>
    <property type="match status" value="1"/>
</dbReference>
<dbReference type="PROSITE" id="PS00678">
    <property type="entry name" value="WD_REPEATS_1"/>
    <property type="match status" value="1"/>
</dbReference>
<dbReference type="InterPro" id="IPR001680">
    <property type="entry name" value="WD40_rpt"/>
</dbReference>
<dbReference type="Pfam" id="PF00400">
    <property type="entry name" value="WD40"/>
    <property type="match status" value="4"/>
</dbReference>
<dbReference type="InterPro" id="IPR052060">
    <property type="entry name" value="Bromo_WD_repeat"/>
</dbReference>
<evidence type="ECO:0000256" key="2">
    <source>
        <dbReference type="ARBA" id="ARBA00022737"/>
    </source>
</evidence>
<feature type="repeat" description="WD" evidence="3">
    <location>
        <begin position="1021"/>
        <end position="1062"/>
    </location>
</feature>
<feature type="compositionally biased region" description="Polar residues" evidence="4">
    <location>
        <begin position="67"/>
        <end position="82"/>
    </location>
</feature>
<feature type="region of interest" description="Disordered" evidence="4">
    <location>
        <begin position="365"/>
        <end position="426"/>
    </location>
</feature>
<dbReference type="Proteomes" id="UP000054560">
    <property type="component" value="Unassembled WGS sequence"/>
</dbReference>
<dbReference type="EMBL" id="KQ243240">
    <property type="protein sequence ID" value="KNC76136.1"/>
    <property type="molecule type" value="Genomic_DNA"/>
</dbReference>
<feature type="compositionally biased region" description="Polar residues" evidence="4">
    <location>
        <begin position="92"/>
        <end position="144"/>
    </location>
</feature>
<evidence type="ECO:0000256" key="1">
    <source>
        <dbReference type="ARBA" id="ARBA00022574"/>
    </source>
</evidence>
<keyword evidence="2" id="KW-0677">Repeat</keyword>
<evidence type="ECO:0000313" key="6">
    <source>
        <dbReference type="Proteomes" id="UP000054560"/>
    </source>
</evidence>
<feature type="compositionally biased region" description="Polar residues" evidence="4">
    <location>
        <begin position="192"/>
        <end position="201"/>
    </location>
</feature>
<keyword evidence="1 3" id="KW-0853">WD repeat</keyword>
<feature type="repeat" description="WD" evidence="3">
    <location>
        <begin position="1063"/>
        <end position="1104"/>
    </location>
</feature>
<proteinExistence type="predicted"/>
<dbReference type="RefSeq" id="XP_014150038.1">
    <property type="nucleotide sequence ID" value="XM_014294563.1"/>
</dbReference>
<evidence type="ECO:0000256" key="4">
    <source>
        <dbReference type="SAM" id="MobiDB-lite"/>
    </source>
</evidence>
<dbReference type="GO" id="GO:0007010">
    <property type="term" value="P:cytoskeleton organization"/>
    <property type="evidence" value="ECO:0007669"/>
    <property type="project" value="TreeGrafter"/>
</dbReference>
<dbReference type="CDD" id="cd00200">
    <property type="entry name" value="WD40"/>
    <property type="match status" value="1"/>
</dbReference>
<gene>
    <name evidence="5" type="ORF">SARC_11354</name>
</gene>
<feature type="compositionally biased region" description="Polar residues" evidence="4">
    <location>
        <begin position="170"/>
        <end position="183"/>
    </location>
</feature>
<protein>
    <submittedName>
        <fullName evidence="5">Uncharacterized protein</fullName>
    </submittedName>
</protein>
<feature type="region of interest" description="Disordered" evidence="4">
    <location>
        <begin position="67"/>
        <end position="147"/>
    </location>
</feature>
<feature type="compositionally biased region" description="Low complexity" evidence="4">
    <location>
        <begin position="633"/>
        <end position="647"/>
    </location>
</feature>
<dbReference type="STRING" id="667725.A0A0L0FI55"/>
<dbReference type="eggNOG" id="KOG0644">
    <property type="taxonomic scope" value="Eukaryota"/>
</dbReference>
<feature type="region of interest" description="Disordered" evidence="4">
    <location>
        <begin position="302"/>
        <end position="343"/>
    </location>
</feature>
<dbReference type="SMART" id="SM00320">
    <property type="entry name" value="WD40"/>
    <property type="match status" value="5"/>
</dbReference>
<dbReference type="OrthoDB" id="538223at2759"/>
<dbReference type="SUPFAM" id="SSF50978">
    <property type="entry name" value="WD40 repeat-like"/>
    <property type="match status" value="1"/>
</dbReference>
<sequence length="1348" mass="145533">MVETPPYEVDVNNATWEEIKRIGSPTNTSVQLSRRANGNNNISMSGHTNNLGTRPAENMISKESTMTPRYNTSTPQLSQQEPTLGGYGKHANTANDGTQSSLTGTQPVNNTSTGALLANSDTRPANTGVQKAGSATQPVNNGAQPVNMGTRPAINYTNGTGTLPAVKSMSNGSRNMPTNSKSNDTVHHRTSSHTLHPNNPNRIHRLANDVTHSASNGTHSARNVISGNSAFTPNGTTPTGMIQQQTTSQPGYMNTVDRTIQPTQHIAQPINSGWSKYTAHPQMGSTPTNMIQQLDTRHDGNVNNSNRNVLSGNTGVTHSGSNGTSNDSRMSLNTSSSTATMPHQTHLTTSSTHYEGMPLHRSIQSKSANLPESMNKPKLIGKGISPKPRQPNTSQGGIAGSGNAINGNMVRSNQAPPPAPHPRVLGSIRAPLDYRTDTHGLGRAILGEPPRPVILERPVGTQSQARRDAQPYKSRVEHTRPPAMKSNTNSSSITSLHGSIYYNSSTGGTTGPPMNSIIPANPPATTDTNMWPNTVTQTHGNAAAQARYTLSNATAPQRDASSIHNGAPQRPITTERVVIDADPARDTATRASGGATTLMSSHAPMHRSVNSDLNSNATARAVVRPQGAMSAPNHTTVNNNTNGTRNTIQSSSVFGPSQSHTVPNTVQSSGVQSATHTSQAPSSAASRVAMATAGNTAAATPHTLTRTPTPTADNVAGIHNSAEYTARVWNRVAGMPATDEQIARAGLVEDVARAAAVVPSVGLTGPTRLEVYEDLKNIEGIEGLGLGLGKNGLPYSQSSPSTDTPAPVPEVFVETPHNTGNPKQLPLMPRQNSLALGEHVKTLKPDRKVLEKLPPYDEETAFYLLISAQKLAGTPWYGTVEEMSKEMERKGTLPHRYDINFNVRQYTAEEYIWRHTSDPEVAMKSLMQRIARTPNTPAVIVRKADTAKAASEEGVTSQPPSSTMAKRTGFKRMGRVLHHNSKLGSSRSMRNLRFRQSFKAYNRSDLERSTKYGEHGARWKVFGHTRPIYCCLYDRTGTRVITAGDDGNIKIWSAITGELMRTLRGHTREVVDISISSDNTTLVSACRDKVTVIWDMIKGDQLQVIHNTSGRELHNVFVSASPYPDNQYVVTIGADGTARFYKNTLGSADASYRLRVEYAEKVTMKDHLTAGDSSSGGSFFAVGSTRGESYIYHLKRGFDPVKLDELPGHKNKIGTLKFSTRGCRFATGSLDGTARVWDLKDGVWISNVLDVQAYLVCNPIGTPFATDPKTFGRKILDEANNKRAKDYMATLKPSQLLDYQQVSMVCFNCDDTMVITAVGDCTVKVWNPNTKEHIHTLVGHANIIYVLE</sequence>
<name>A0A0L0FI55_9EUKA</name>
<dbReference type="InterPro" id="IPR015943">
    <property type="entry name" value="WD40/YVTN_repeat-like_dom_sf"/>
</dbReference>
<dbReference type="GO" id="GO:0008360">
    <property type="term" value="P:regulation of cell shape"/>
    <property type="evidence" value="ECO:0007669"/>
    <property type="project" value="TreeGrafter"/>
</dbReference>
<feature type="non-terminal residue" evidence="5">
    <location>
        <position position="1348"/>
    </location>
</feature>
<feature type="repeat" description="WD" evidence="3">
    <location>
        <begin position="1206"/>
        <end position="1247"/>
    </location>
</feature>
<dbReference type="InterPro" id="IPR019775">
    <property type="entry name" value="WD40_repeat_CS"/>
</dbReference>
<dbReference type="GO" id="GO:0005634">
    <property type="term" value="C:nucleus"/>
    <property type="evidence" value="ECO:0007669"/>
    <property type="project" value="TreeGrafter"/>
</dbReference>
<feature type="repeat" description="WD" evidence="3">
    <location>
        <begin position="1302"/>
        <end position="1336"/>
    </location>
</feature>
<evidence type="ECO:0000313" key="5">
    <source>
        <dbReference type="EMBL" id="KNC76136.1"/>
    </source>
</evidence>
<dbReference type="PROSITE" id="PS50082">
    <property type="entry name" value="WD_REPEATS_2"/>
    <property type="match status" value="4"/>
</dbReference>
<dbReference type="PANTHER" id="PTHR16266">
    <property type="entry name" value="WD REPEAT DOMAIN 9"/>
    <property type="match status" value="1"/>
</dbReference>
<dbReference type="PROSITE" id="PS50294">
    <property type="entry name" value="WD_REPEATS_REGION"/>
    <property type="match status" value="3"/>
</dbReference>
<accession>A0A0L0FI55</accession>
<feature type="compositionally biased region" description="Polar residues" evidence="4">
    <location>
        <begin position="648"/>
        <end position="685"/>
    </location>
</feature>
<dbReference type="Gene3D" id="2.130.10.10">
    <property type="entry name" value="YVTN repeat-like/Quinoprotein amine dehydrogenase"/>
    <property type="match status" value="2"/>
</dbReference>
<feature type="region of interest" description="Disordered" evidence="4">
    <location>
        <begin position="625"/>
        <end position="715"/>
    </location>
</feature>
<dbReference type="InterPro" id="IPR036322">
    <property type="entry name" value="WD40_repeat_dom_sf"/>
</dbReference>
<dbReference type="GeneID" id="25911858"/>